<name>A0ABQ2GSL5_9DEIO</name>
<evidence type="ECO:0000313" key="3">
    <source>
        <dbReference type="Proteomes" id="UP000661918"/>
    </source>
</evidence>
<reference evidence="3" key="1">
    <citation type="journal article" date="2019" name="Int. J. Syst. Evol. Microbiol.">
        <title>The Global Catalogue of Microorganisms (GCM) 10K type strain sequencing project: providing services to taxonomists for standard genome sequencing and annotation.</title>
        <authorList>
            <consortium name="The Broad Institute Genomics Platform"/>
            <consortium name="The Broad Institute Genome Sequencing Center for Infectious Disease"/>
            <person name="Wu L."/>
            <person name="Ma J."/>
        </authorList>
    </citation>
    <scope>NUCLEOTIDE SEQUENCE [LARGE SCALE GENOMIC DNA]</scope>
    <source>
        <strain evidence="3">JCM 15443</strain>
    </source>
</reference>
<gene>
    <name evidence="2" type="ORF">GCM10010841_18000</name>
</gene>
<dbReference type="RefSeq" id="WP_188903597.1">
    <property type="nucleotide sequence ID" value="NZ_BMOM01000012.1"/>
</dbReference>
<protein>
    <submittedName>
        <fullName evidence="2">Uncharacterized protein</fullName>
    </submittedName>
</protein>
<comment type="caution">
    <text evidence="2">The sequence shown here is derived from an EMBL/GenBank/DDBJ whole genome shotgun (WGS) entry which is preliminary data.</text>
</comment>
<evidence type="ECO:0000256" key="1">
    <source>
        <dbReference type="SAM" id="MobiDB-lite"/>
    </source>
</evidence>
<proteinExistence type="predicted"/>
<organism evidence="2 3">
    <name type="scientific">Deinococcus aerophilus</name>
    <dbReference type="NCBI Taxonomy" id="522488"/>
    <lineage>
        <taxon>Bacteria</taxon>
        <taxon>Thermotogati</taxon>
        <taxon>Deinococcota</taxon>
        <taxon>Deinococci</taxon>
        <taxon>Deinococcales</taxon>
        <taxon>Deinococcaceae</taxon>
        <taxon>Deinococcus</taxon>
    </lineage>
</organism>
<sequence>MTRRPSLKTLIRVTKALREPEPTPGGDGGLRGAARRAAEAALSDPRVQDAADRVRGRTQQWRAQAGESADRRLEQLIGEARARRGNGTPQEVAAVLEQRRREREARVARVRARQAVLDRAETPEQRRVLGLLVAVTPWAGGSAQAGPLRYTAVLDRLAPGGGAEAEMAVHRALWTLAERRVLAVSPHGVITAVQQLNQAALALPGADPDS</sequence>
<keyword evidence="3" id="KW-1185">Reference proteome</keyword>
<dbReference type="Proteomes" id="UP000661918">
    <property type="component" value="Unassembled WGS sequence"/>
</dbReference>
<accession>A0ABQ2GSL5</accession>
<evidence type="ECO:0000313" key="2">
    <source>
        <dbReference type="EMBL" id="GGM09957.1"/>
    </source>
</evidence>
<dbReference type="EMBL" id="BMOM01000012">
    <property type="protein sequence ID" value="GGM09957.1"/>
    <property type="molecule type" value="Genomic_DNA"/>
</dbReference>
<feature type="region of interest" description="Disordered" evidence="1">
    <location>
        <begin position="1"/>
        <end position="53"/>
    </location>
</feature>